<dbReference type="AlphaFoldDB" id="A0A834TJI3"/>
<dbReference type="Proteomes" id="UP000634136">
    <property type="component" value="Unassembled WGS sequence"/>
</dbReference>
<gene>
    <name evidence="2" type="ORF">G2W53_027892</name>
</gene>
<dbReference type="OrthoDB" id="1882251at2759"/>
<evidence type="ECO:0000313" key="3">
    <source>
        <dbReference type="Proteomes" id="UP000634136"/>
    </source>
</evidence>
<accession>A0A834TJI3</accession>
<name>A0A834TJI3_9FABA</name>
<reference evidence="2" key="1">
    <citation type="submission" date="2020-09" db="EMBL/GenBank/DDBJ databases">
        <title>Genome-Enabled Discovery of Anthraquinone Biosynthesis in Senna tora.</title>
        <authorList>
            <person name="Kang S.-H."/>
            <person name="Pandey R.P."/>
            <person name="Lee C.-M."/>
            <person name="Sim J.-S."/>
            <person name="Jeong J.-T."/>
            <person name="Choi B.-S."/>
            <person name="Jung M."/>
            <person name="Ginzburg D."/>
            <person name="Zhao K."/>
            <person name="Won S.Y."/>
            <person name="Oh T.-J."/>
            <person name="Yu Y."/>
            <person name="Kim N.-H."/>
            <person name="Lee O.R."/>
            <person name="Lee T.-H."/>
            <person name="Bashyal P."/>
            <person name="Kim T.-S."/>
            <person name="Lee W.-H."/>
            <person name="Kawkins C."/>
            <person name="Kim C.-K."/>
            <person name="Kim J.S."/>
            <person name="Ahn B.O."/>
            <person name="Rhee S.Y."/>
            <person name="Sohng J.K."/>
        </authorList>
    </citation>
    <scope>NUCLEOTIDE SEQUENCE</scope>
    <source>
        <tissue evidence="2">Leaf</tissue>
    </source>
</reference>
<sequence length="350" mass="39304">MASSSSSSIFTTEEGDSNVAVSQDEFNHFHNIDRRLFLCLVVHIGLDATQAMQVMALFMWFERTCGDFSLISKLLKWPNTLLNDLTNEAISVLSCIQNEHYFPSNVTTKNNYALPLTQKITKSGVTLNFFHQKRVEINQAITNLINNVCCRAFGDIVQHLKHGKVANNNNDPIMMQQQMMSCINPIASRTMVAAQVNEVSSKETMNNQVLEVLRRIELGGGAYNPTTPDVPADDRTIFLTFSKGYPIFESEIRDFFSRRYGDIIEAVYMQEVETMVEQPLYARLVLRGDAINMMEVILGGTRKAKFSINGKHVWARKYVRKTTKSPLIISPPTSLPDSPAASSASATFQN</sequence>
<dbReference type="PANTHER" id="PTHR33527">
    <property type="entry name" value="OS07G0274300 PROTEIN"/>
    <property type="match status" value="1"/>
</dbReference>
<protein>
    <submittedName>
        <fullName evidence="2">Uncharacterized protein</fullName>
    </submittedName>
</protein>
<organism evidence="2 3">
    <name type="scientific">Senna tora</name>
    <dbReference type="NCBI Taxonomy" id="362788"/>
    <lineage>
        <taxon>Eukaryota</taxon>
        <taxon>Viridiplantae</taxon>
        <taxon>Streptophyta</taxon>
        <taxon>Embryophyta</taxon>
        <taxon>Tracheophyta</taxon>
        <taxon>Spermatophyta</taxon>
        <taxon>Magnoliopsida</taxon>
        <taxon>eudicotyledons</taxon>
        <taxon>Gunneridae</taxon>
        <taxon>Pentapetalae</taxon>
        <taxon>rosids</taxon>
        <taxon>fabids</taxon>
        <taxon>Fabales</taxon>
        <taxon>Fabaceae</taxon>
        <taxon>Caesalpinioideae</taxon>
        <taxon>Cassia clade</taxon>
        <taxon>Senna</taxon>
    </lineage>
</organism>
<evidence type="ECO:0000313" key="2">
    <source>
        <dbReference type="EMBL" id="KAF7822437.1"/>
    </source>
</evidence>
<keyword evidence="3" id="KW-1185">Reference proteome</keyword>
<evidence type="ECO:0000256" key="1">
    <source>
        <dbReference type="SAM" id="MobiDB-lite"/>
    </source>
</evidence>
<dbReference type="PANTHER" id="PTHR33527:SF28">
    <property type="entry name" value="GB|AAD43168.1"/>
    <property type="match status" value="1"/>
</dbReference>
<dbReference type="EMBL" id="JAAIUW010000008">
    <property type="protein sequence ID" value="KAF7822437.1"/>
    <property type="molecule type" value="Genomic_DNA"/>
</dbReference>
<comment type="caution">
    <text evidence="2">The sequence shown here is derived from an EMBL/GenBank/DDBJ whole genome shotgun (WGS) entry which is preliminary data.</text>
</comment>
<feature type="region of interest" description="Disordered" evidence="1">
    <location>
        <begin position="329"/>
        <end position="350"/>
    </location>
</feature>
<proteinExistence type="predicted"/>